<dbReference type="GO" id="GO:0003677">
    <property type="term" value="F:DNA binding"/>
    <property type="evidence" value="ECO:0007669"/>
    <property type="project" value="InterPro"/>
</dbReference>
<proteinExistence type="predicted"/>
<name>A0A0F9NTF5_9ZZZZ</name>
<evidence type="ECO:0000313" key="2">
    <source>
        <dbReference type="EMBL" id="KKN21199.1"/>
    </source>
</evidence>
<dbReference type="GO" id="GO:0006313">
    <property type="term" value="P:DNA transposition"/>
    <property type="evidence" value="ECO:0007669"/>
    <property type="project" value="InterPro"/>
</dbReference>
<dbReference type="SMART" id="SM01321">
    <property type="entry name" value="Y1_Tnp"/>
    <property type="match status" value="1"/>
</dbReference>
<evidence type="ECO:0000259" key="1">
    <source>
        <dbReference type="SMART" id="SM01321"/>
    </source>
</evidence>
<accession>A0A0F9NTF5</accession>
<dbReference type="SUPFAM" id="SSF143422">
    <property type="entry name" value="Transposase IS200-like"/>
    <property type="match status" value="1"/>
</dbReference>
<dbReference type="InterPro" id="IPR002686">
    <property type="entry name" value="Transposase_17"/>
</dbReference>
<dbReference type="InterPro" id="IPR036515">
    <property type="entry name" value="Transposase_17_sf"/>
</dbReference>
<gene>
    <name evidence="2" type="ORF">LCGC14_0927860</name>
</gene>
<sequence>MPRISRAVATDFPHHVTQRGNYKQSVFEEDNDFRHYLQWFRDYARRYSLKIWAYCLMSNHVHFVCVPTGEDSLARTFNALHMRYSQYFNGKKKAKGHLWQGRFYSSILDESHLFAAIRYVENNPVRAGVVDSPDEYRWSSVRGHINRDSDPILSQDCPLVKEIRDWLEYLKEEDDKVMIDKIRSSTRTGRPCGDDGFMSRMEGLLGRQLKALPRGRPFKK</sequence>
<comment type="caution">
    <text evidence="2">The sequence shown here is derived from an EMBL/GenBank/DDBJ whole genome shotgun (WGS) entry which is preliminary data.</text>
</comment>
<dbReference type="AlphaFoldDB" id="A0A0F9NTF5"/>
<dbReference type="PANTHER" id="PTHR34322">
    <property type="entry name" value="TRANSPOSASE, Y1_TNP DOMAIN-CONTAINING"/>
    <property type="match status" value="1"/>
</dbReference>
<organism evidence="2">
    <name type="scientific">marine sediment metagenome</name>
    <dbReference type="NCBI Taxonomy" id="412755"/>
    <lineage>
        <taxon>unclassified sequences</taxon>
        <taxon>metagenomes</taxon>
        <taxon>ecological metagenomes</taxon>
    </lineage>
</organism>
<dbReference type="Gene3D" id="3.30.70.1290">
    <property type="entry name" value="Transposase IS200-like"/>
    <property type="match status" value="1"/>
</dbReference>
<reference evidence="2" key="1">
    <citation type="journal article" date="2015" name="Nature">
        <title>Complex archaea that bridge the gap between prokaryotes and eukaryotes.</title>
        <authorList>
            <person name="Spang A."/>
            <person name="Saw J.H."/>
            <person name="Jorgensen S.L."/>
            <person name="Zaremba-Niedzwiedzka K."/>
            <person name="Martijn J."/>
            <person name="Lind A.E."/>
            <person name="van Eijk R."/>
            <person name="Schleper C."/>
            <person name="Guy L."/>
            <person name="Ettema T.J."/>
        </authorList>
    </citation>
    <scope>NUCLEOTIDE SEQUENCE</scope>
</reference>
<dbReference type="PANTHER" id="PTHR34322:SF2">
    <property type="entry name" value="TRANSPOSASE IS200-LIKE DOMAIN-CONTAINING PROTEIN"/>
    <property type="match status" value="1"/>
</dbReference>
<feature type="domain" description="Transposase IS200-like" evidence="1">
    <location>
        <begin position="9"/>
        <end position="123"/>
    </location>
</feature>
<dbReference type="EMBL" id="LAZR01003170">
    <property type="protein sequence ID" value="KKN21199.1"/>
    <property type="molecule type" value="Genomic_DNA"/>
</dbReference>
<dbReference type="Pfam" id="PF01797">
    <property type="entry name" value="Y1_Tnp"/>
    <property type="match status" value="1"/>
</dbReference>
<dbReference type="GO" id="GO:0004803">
    <property type="term" value="F:transposase activity"/>
    <property type="evidence" value="ECO:0007669"/>
    <property type="project" value="InterPro"/>
</dbReference>
<protein>
    <recommendedName>
        <fullName evidence="1">Transposase IS200-like domain-containing protein</fullName>
    </recommendedName>
</protein>